<dbReference type="RefSeq" id="WP_002706146.1">
    <property type="nucleotide sequence ID" value="NZ_AGRW01000053.1"/>
</dbReference>
<evidence type="ECO:0000313" key="3">
    <source>
        <dbReference type="Proteomes" id="UP000003571"/>
    </source>
</evidence>
<protein>
    <submittedName>
        <fullName evidence="2">Peptidase M30, hyicolysin</fullName>
    </submittedName>
</protein>
<dbReference type="OrthoDB" id="370434at2"/>
<reference evidence="2 3" key="1">
    <citation type="submission" date="2011-09" db="EMBL/GenBank/DDBJ databases">
        <title>The draft genome of Treponema saccharophilum DSM 2985.</title>
        <authorList>
            <consortium name="US DOE Joint Genome Institute (JGI-PGF)"/>
            <person name="Lucas S."/>
            <person name="Copeland A."/>
            <person name="Lapidus A."/>
            <person name="Glavina del Rio T."/>
            <person name="Dalin E."/>
            <person name="Tice H."/>
            <person name="Bruce D."/>
            <person name="Goodwin L."/>
            <person name="Pitluck S."/>
            <person name="Peters L."/>
            <person name="Kyrpides N."/>
            <person name="Mavromatis K."/>
            <person name="Ivanova N."/>
            <person name="Markowitz V."/>
            <person name="Cheng J.-F."/>
            <person name="Hugenholtz P."/>
            <person name="Woyke T."/>
            <person name="Wu D."/>
            <person name="Gronow S."/>
            <person name="Wellnitz S."/>
            <person name="Brambilla E."/>
            <person name="Klenk H.-P."/>
            <person name="Eisen J.A."/>
        </authorList>
    </citation>
    <scope>NUCLEOTIDE SEQUENCE [LARGE SCALE GENOMIC DNA]</scope>
    <source>
        <strain evidence="2 3">DSM 2985</strain>
    </source>
</reference>
<comment type="caution">
    <text evidence="2">The sequence shown here is derived from an EMBL/GenBank/DDBJ whole genome shotgun (WGS) entry which is preliminary data.</text>
</comment>
<feature type="signal peptide" evidence="1">
    <location>
        <begin position="1"/>
        <end position="25"/>
    </location>
</feature>
<dbReference type="PROSITE" id="PS51257">
    <property type="entry name" value="PROKAR_LIPOPROTEIN"/>
    <property type="match status" value="1"/>
</dbReference>
<keyword evidence="1" id="KW-0732">Signal</keyword>
<dbReference type="AlphaFoldDB" id="H7ENM7"/>
<name>H7ENM7_9SPIR</name>
<organism evidence="2 3">
    <name type="scientific">Treponema saccharophilum DSM 2985</name>
    <dbReference type="NCBI Taxonomy" id="907348"/>
    <lineage>
        <taxon>Bacteria</taxon>
        <taxon>Pseudomonadati</taxon>
        <taxon>Spirochaetota</taxon>
        <taxon>Spirochaetia</taxon>
        <taxon>Spirochaetales</taxon>
        <taxon>Treponemataceae</taxon>
        <taxon>Treponema</taxon>
    </lineage>
</organism>
<proteinExistence type="predicted"/>
<gene>
    <name evidence="2" type="ORF">TresaDRAFT_0780</name>
</gene>
<dbReference type="STRING" id="907348.TresaDRAFT_0780"/>
<keyword evidence="3" id="KW-1185">Reference proteome</keyword>
<evidence type="ECO:0000256" key="1">
    <source>
        <dbReference type="SAM" id="SignalP"/>
    </source>
</evidence>
<dbReference type="eggNOG" id="ENOG502Z9CN">
    <property type="taxonomic scope" value="Bacteria"/>
</dbReference>
<evidence type="ECO:0000313" key="2">
    <source>
        <dbReference type="EMBL" id="EIC00955.1"/>
    </source>
</evidence>
<dbReference type="PATRIC" id="fig|907348.3.peg.2555"/>
<feature type="chain" id="PRO_5003609853" evidence="1">
    <location>
        <begin position="26"/>
        <end position="585"/>
    </location>
</feature>
<dbReference type="Proteomes" id="UP000003571">
    <property type="component" value="Unassembled WGS sequence"/>
</dbReference>
<dbReference type="EMBL" id="AGRW01000053">
    <property type="protein sequence ID" value="EIC00955.1"/>
    <property type="molecule type" value="Genomic_DNA"/>
</dbReference>
<sequence>MKMRKSLAGRTAASLLIASALFVSCVDEEEEEGLIEATETKNESISSSNIFEVAPETKTLKITGNLGGKKLYVARVNMGDYTISKSDVRTVTKAESSSASISLSSSVSARAGADAEIDLSAIDLGKKQKYRHFVSPKFDIPVSSSRSAVSPNFSVTPISRDVGTTKNIWIETENGYEQKPATLYATGTYCNVWILDDYYATTESKNKVSESTAQTFAQKFDAMYPVIRNVFGNEAEIIRVTDGKTRTDTSISDVSDTGSTVNIVLYDIDGDYKSDKEGEYSPNGTAGFFFSKDYYKTTTNLSGDYKVLNYSNIGKYFYIDSAIARLYPNDAISTLAHEFQHMINFNMKDIKLGKVPDTSYNEMLSMLCEDMMQDFLEIDDDDSPKNRTQQFNTYYILSGIREYLDNDNAVVSYATSYTFGAFLARNYGGAALIKEISQNDKTDNNSIVAAVNKINSTSLTFDKIFQNFLLALTGNTTYTLNKDAKQTLSSGSYSYPMTAYDIFANGYAPEIEKLPSNLPSLVASSELGYDGNGPVLFKNNAAIDLRPQYGISLHTLGELSAGMNDLTLTFSDKGSADLYMYVIVQ</sequence>
<accession>H7ENM7</accession>